<gene>
    <name evidence="1" type="ORF">NDU88_006132</name>
</gene>
<evidence type="ECO:0000313" key="2">
    <source>
        <dbReference type="Proteomes" id="UP001066276"/>
    </source>
</evidence>
<accession>A0AAV7RP15</accession>
<reference evidence="1" key="1">
    <citation type="journal article" date="2022" name="bioRxiv">
        <title>Sequencing and chromosome-scale assembly of the giantPleurodeles waltlgenome.</title>
        <authorList>
            <person name="Brown T."/>
            <person name="Elewa A."/>
            <person name="Iarovenko S."/>
            <person name="Subramanian E."/>
            <person name="Araus A.J."/>
            <person name="Petzold A."/>
            <person name="Susuki M."/>
            <person name="Suzuki K.-i.T."/>
            <person name="Hayashi T."/>
            <person name="Toyoda A."/>
            <person name="Oliveira C."/>
            <person name="Osipova E."/>
            <person name="Leigh N.D."/>
            <person name="Simon A."/>
            <person name="Yun M.H."/>
        </authorList>
    </citation>
    <scope>NUCLEOTIDE SEQUENCE</scope>
    <source>
        <strain evidence="1">20211129_DDA</strain>
        <tissue evidence="1">Liver</tissue>
    </source>
</reference>
<protein>
    <submittedName>
        <fullName evidence="1">Uncharacterized protein</fullName>
    </submittedName>
</protein>
<dbReference type="AlphaFoldDB" id="A0AAV7RP15"/>
<name>A0AAV7RP15_PLEWA</name>
<dbReference type="Proteomes" id="UP001066276">
    <property type="component" value="Chromosome 5"/>
</dbReference>
<dbReference type="EMBL" id="JANPWB010000009">
    <property type="protein sequence ID" value="KAJ1153371.1"/>
    <property type="molecule type" value="Genomic_DNA"/>
</dbReference>
<sequence length="97" mass="10860">MLPFPRSHLLVGPTRACRRGHDPCGGHQKAVKSPQQSVLQAHGVRGIRGFRGTGLRVQHDKPQILNLFNFKFTMYQEPVVFIVNSNAIPLFEPQACL</sequence>
<organism evidence="1 2">
    <name type="scientific">Pleurodeles waltl</name>
    <name type="common">Iberian ribbed newt</name>
    <dbReference type="NCBI Taxonomy" id="8319"/>
    <lineage>
        <taxon>Eukaryota</taxon>
        <taxon>Metazoa</taxon>
        <taxon>Chordata</taxon>
        <taxon>Craniata</taxon>
        <taxon>Vertebrata</taxon>
        <taxon>Euteleostomi</taxon>
        <taxon>Amphibia</taxon>
        <taxon>Batrachia</taxon>
        <taxon>Caudata</taxon>
        <taxon>Salamandroidea</taxon>
        <taxon>Salamandridae</taxon>
        <taxon>Pleurodelinae</taxon>
        <taxon>Pleurodeles</taxon>
    </lineage>
</organism>
<proteinExistence type="predicted"/>
<comment type="caution">
    <text evidence="1">The sequence shown here is derived from an EMBL/GenBank/DDBJ whole genome shotgun (WGS) entry which is preliminary data.</text>
</comment>
<evidence type="ECO:0000313" key="1">
    <source>
        <dbReference type="EMBL" id="KAJ1153371.1"/>
    </source>
</evidence>
<keyword evidence="2" id="KW-1185">Reference proteome</keyword>